<dbReference type="PANTHER" id="PTHR23259">
    <property type="entry name" value="RIDDLE"/>
    <property type="match status" value="1"/>
</dbReference>
<reference evidence="4" key="1">
    <citation type="submission" date="2020-11" db="EMBL/GenBank/DDBJ databases">
        <authorList>
            <person name="Tran Van P."/>
        </authorList>
    </citation>
    <scope>NUCLEOTIDE SEQUENCE</scope>
</reference>
<dbReference type="SUPFAM" id="SSF57567">
    <property type="entry name" value="Serine protease inhibitors"/>
    <property type="match status" value="2"/>
</dbReference>
<sequence length="166" mass="17665">MSACPPTCANPNGPLCKAIIAKPGCVCISGTVRETTNNDKLVDLMRFGCHQHLPVPLRVKTVTLPDVGPSKKRRRVSALPALSETPLPESVSLRVSAPTREIGKRQTPICGSNESYSTFSPVCYYTCAHPTGVLCQGIIRKAGCVCISGTVRDTVNNVCVQPADCP</sequence>
<feature type="domain" description="TIL" evidence="3">
    <location>
        <begin position="110"/>
        <end position="165"/>
    </location>
</feature>
<keyword evidence="5" id="KW-1185">Reference proteome</keyword>
<organism evidence="4">
    <name type="scientific">Oppiella nova</name>
    <dbReference type="NCBI Taxonomy" id="334625"/>
    <lineage>
        <taxon>Eukaryota</taxon>
        <taxon>Metazoa</taxon>
        <taxon>Ecdysozoa</taxon>
        <taxon>Arthropoda</taxon>
        <taxon>Chelicerata</taxon>
        <taxon>Arachnida</taxon>
        <taxon>Acari</taxon>
        <taxon>Acariformes</taxon>
        <taxon>Sarcoptiformes</taxon>
        <taxon>Oribatida</taxon>
        <taxon>Brachypylina</taxon>
        <taxon>Oppioidea</taxon>
        <taxon>Oppiidae</taxon>
        <taxon>Oppiella</taxon>
    </lineage>
</organism>
<evidence type="ECO:0000256" key="1">
    <source>
        <dbReference type="ARBA" id="ARBA00022690"/>
    </source>
</evidence>
<dbReference type="Proteomes" id="UP000728032">
    <property type="component" value="Unassembled WGS sequence"/>
</dbReference>
<dbReference type="EMBL" id="CAJPVJ010025618">
    <property type="protein sequence ID" value="CAG2179073.1"/>
    <property type="molecule type" value="Genomic_DNA"/>
</dbReference>
<evidence type="ECO:0000313" key="5">
    <source>
        <dbReference type="Proteomes" id="UP000728032"/>
    </source>
</evidence>
<dbReference type="EMBL" id="OC940443">
    <property type="protein sequence ID" value="CAD7661937.1"/>
    <property type="molecule type" value="Genomic_DNA"/>
</dbReference>
<keyword evidence="1" id="KW-0646">Protease inhibitor</keyword>
<evidence type="ECO:0000313" key="4">
    <source>
        <dbReference type="EMBL" id="CAD7661937.1"/>
    </source>
</evidence>
<keyword evidence="2" id="KW-1015">Disulfide bond</keyword>
<dbReference type="Gene3D" id="2.10.25.10">
    <property type="entry name" value="Laminin"/>
    <property type="match status" value="2"/>
</dbReference>
<dbReference type="AlphaFoldDB" id="A0A7R9QXB5"/>
<dbReference type="OrthoDB" id="6781148at2759"/>
<name>A0A7R9QXB5_9ACAR</name>
<evidence type="ECO:0000259" key="3">
    <source>
        <dbReference type="Pfam" id="PF01826"/>
    </source>
</evidence>
<dbReference type="InterPro" id="IPR036084">
    <property type="entry name" value="Ser_inhib-like_sf"/>
</dbReference>
<dbReference type="InterPro" id="IPR002919">
    <property type="entry name" value="TIL_dom"/>
</dbReference>
<protein>
    <recommendedName>
        <fullName evidence="3">TIL domain-containing protein</fullName>
    </recommendedName>
</protein>
<dbReference type="GO" id="GO:0030414">
    <property type="term" value="F:peptidase inhibitor activity"/>
    <property type="evidence" value="ECO:0007669"/>
    <property type="project" value="UniProtKB-KW"/>
</dbReference>
<accession>A0A7R9QXB5</accession>
<dbReference type="CDD" id="cd19941">
    <property type="entry name" value="TIL"/>
    <property type="match status" value="2"/>
</dbReference>
<proteinExistence type="predicted"/>
<dbReference type="Pfam" id="PF01826">
    <property type="entry name" value="TIL"/>
    <property type="match status" value="1"/>
</dbReference>
<dbReference type="PANTHER" id="PTHR23259:SF70">
    <property type="entry name" value="ACCESSORY GLAND PROTEIN ACP62F-RELATED"/>
    <property type="match status" value="1"/>
</dbReference>
<gene>
    <name evidence="4" type="ORF">ONB1V03_LOCUS18497</name>
</gene>
<dbReference type="InterPro" id="IPR051368">
    <property type="entry name" value="SerProtInhib-TIL_Domain"/>
</dbReference>
<evidence type="ECO:0000256" key="2">
    <source>
        <dbReference type="ARBA" id="ARBA00023157"/>
    </source>
</evidence>